<sequence length="125" mass="15289">MGAKLWQFRGENLEIWIVQAEHYFDFYSIEEDQKLTVASFYLDGEVLDWYRWLFRNNHLIDWPHFAAKVRIRFKPKELESARGRFTNLGQVTYVNEYQYLFEDMLSCFHEKDVVFRGHTYVQHPQ</sequence>
<evidence type="ECO:0008006" key="3">
    <source>
        <dbReference type="Google" id="ProtNLM"/>
    </source>
</evidence>
<organism evidence="1 2">
    <name type="scientific">Solanum tuberosum</name>
    <name type="common">Potato</name>
    <dbReference type="NCBI Taxonomy" id="4113"/>
    <lineage>
        <taxon>Eukaryota</taxon>
        <taxon>Viridiplantae</taxon>
        <taxon>Streptophyta</taxon>
        <taxon>Embryophyta</taxon>
        <taxon>Tracheophyta</taxon>
        <taxon>Spermatophyta</taxon>
        <taxon>Magnoliopsida</taxon>
        <taxon>eudicotyledons</taxon>
        <taxon>Gunneridae</taxon>
        <taxon>Pentapetalae</taxon>
        <taxon>asterids</taxon>
        <taxon>lamiids</taxon>
        <taxon>Solanales</taxon>
        <taxon>Solanaceae</taxon>
        <taxon>Solanoideae</taxon>
        <taxon>Solaneae</taxon>
        <taxon>Solanum</taxon>
    </lineage>
</organism>
<name>A0ABQ7WVI9_SOLTU</name>
<protein>
    <recommendedName>
        <fullName evidence="3">Retrotransposon gag domain-containing protein</fullName>
    </recommendedName>
</protein>
<keyword evidence="2" id="KW-1185">Reference proteome</keyword>
<accession>A0ABQ7WVI9</accession>
<proteinExistence type="predicted"/>
<evidence type="ECO:0000313" key="1">
    <source>
        <dbReference type="EMBL" id="KAH0783974.1"/>
    </source>
</evidence>
<gene>
    <name evidence="1" type="ORF">KY290_003572</name>
</gene>
<dbReference type="EMBL" id="JAIVGD010000001">
    <property type="protein sequence ID" value="KAH0783974.1"/>
    <property type="molecule type" value="Genomic_DNA"/>
</dbReference>
<reference evidence="1 2" key="1">
    <citation type="journal article" date="2021" name="bioRxiv">
        <title>Chromosome-scale and haplotype-resolved genome assembly of a tetraploid potato cultivar.</title>
        <authorList>
            <person name="Sun H."/>
            <person name="Jiao W.-B."/>
            <person name="Krause K."/>
            <person name="Campoy J.A."/>
            <person name="Goel M."/>
            <person name="Folz-Donahue K."/>
            <person name="Kukat C."/>
            <person name="Huettel B."/>
            <person name="Schneeberger K."/>
        </authorList>
    </citation>
    <scope>NUCLEOTIDE SEQUENCE [LARGE SCALE GENOMIC DNA]</scope>
    <source>
        <strain evidence="1">SolTubOtavaFocal</strain>
        <tissue evidence="1">Leaves</tissue>
    </source>
</reference>
<dbReference type="Proteomes" id="UP000826656">
    <property type="component" value="Unassembled WGS sequence"/>
</dbReference>
<evidence type="ECO:0000313" key="2">
    <source>
        <dbReference type="Proteomes" id="UP000826656"/>
    </source>
</evidence>
<comment type="caution">
    <text evidence="1">The sequence shown here is derived from an EMBL/GenBank/DDBJ whole genome shotgun (WGS) entry which is preliminary data.</text>
</comment>